<dbReference type="AlphaFoldDB" id="C6RCP4"/>
<name>C6RCP4_9BACT</name>
<proteinExistence type="predicted"/>
<sequence>MRSCFVKISIHFFLSVVLVLNLQNLTLKFSSNLSDCKRENIHKFVLNSY</sequence>
<dbReference type="STRING" id="553219.CAMSH0001_1595"/>
<gene>
    <name evidence="1" type="ORF">CAMSH0001_1595</name>
</gene>
<evidence type="ECO:0000313" key="1">
    <source>
        <dbReference type="EMBL" id="EET80866.1"/>
    </source>
</evidence>
<evidence type="ECO:0000313" key="2">
    <source>
        <dbReference type="Proteomes" id="UP000003107"/>
    </source>
</evidence>
<accession>C6RCP4</accession>
<dbReference type="EMBL" id="ACVQ01000003">
    <property type="protein sequence ID" value="EET80866.1"/>
    <property type="molecule type" value="Genomic_DNA"/>
</dbReference>
<dbReference type="Proteomes" id="UP000003107">
    <property type="component" value="Unassembled WGS sequence"/>
</dbReference>
<keyword evidence="2" id="KW-1185">Reference proteome</keyword>
<reference evidence="1 2" key="1">
    <citation type="submission" date="2009-07" db="EMBL/GenBank/DDBJ databases">
        <authorList>
            <person name="Madupu R."/>
            <person name="Sebastian Y."/>
            <person name="Durkin A.S."/>
            <person name="Torralba M."/>
            <person name="Methe B."/>
            <person name="Sutton G.G."/>
            <person name="Strausberg R.L."/>
            <person name="Nelson K.E."/>
        </authorList>
    </citation>
    <scope>NUCLEOTIDE SEQUENCE [LARGE SCALE GENOMIC DNA]</scope>
    <source>
        <strain evidence="1 2">RM3277</strain>
    </source>
</reference>
<organism evidence="1 2">
    <name type="scientific">Campylobacter showae RM3277</name>
    <dbReference type="NCBI Taxonomy" id="553219"/>
    <lineage>
        <taxon>Bacteria</taxon>
        <taxon>Pseudomonadati</taxon>
        <taxon>Campylobacterota</taxon>
        <taxon>Epsilonproteobacteria</taxon>
        <taxon>Campylobacterales</taxon>
        <taxon>Campylobacteraceae</taxon>
        <taxon>Campylobacter</taxon>
    </lineage>
</organism>
<comment type="caution">
    <text evidence="1">The sequence shown here is derived from an EMBL/GenBank/DDBJ whole genome shotgun (WGS) entry which is preliminary data.</text>
</comment>
<protein>
    <submittedName>
        <fullName evidence="1">Uncharacterized protein</fullName>
    </submittedName>
</protein>